<evidence type="ECO:0000256" key="1">
    <source>
        <dbReference type="ARBA" id="ARBA00022729"/>
    </source>
</evidence>
<organism evidence="3 4">
    <name type="scientific">Flavivirga eckloniae</name>
    <dbReference type="NCBI Taxonomy" id="1803846"/>
    <lineage>
        <taxon>Bacteria</taxon>
        <taxon>Pseudomonadati</taxon>
        <taxon>Bacteroidota</taxon>
        <taxon>Flavobacteriia</taxon>
        <taxon>Flavobacteriales</taxon>
        <taxon>Flavobacteriaceae</taxon>
        <taxon>Flavivirga</taxon>
    </lineage>
</organism>
<dbReference type="InterPro" id="IPR050955">
    <property type="entry name" value="Plant_Biomass_Hydrol_Est"/>
</dbReference>
<feature type="chain" id="PRO_5014862611" description="Alpha/beta hydrolase" evidence="2">
    <location>
        <begin position="26"/>
        <end position="373"/>
    </location>
</feature>
<proteinExistence type="predicted"/>
<dbReference type="PANTHER" id="PTHR43037:SF1">
    <property type="entry name" value="BLL1128 PROTEIN"/>
    <property type="match status" value="1"/>
</dbReference>
<accession>A0A2K9PW75</accession>
<dbReference type="KEGG" id="fek:C1H87_22410"/>
<gene>
    <name evidence="3" type="ORF">C1H87_22410</name>
</gene>
<evidence type="ECO:0008006" key="5">
    <source>
        <dbReference type="Google" id="ProtNLM"/>
    </source>
</evidence>
<dbReference type="AlphaFoldDB" id="A0A2K9PW75"/>
<protein>
    <recommendedName>
        <fullName evidence="5">Alpha/beta hydrolase</fullName>
    </recommendedName>
</protein>
<dbReference type="Gene3D" id="3.40.50.1820">
    <property type="entry name" value="alpha/beta hydrolase"/>
    <property type="match status" value="1"/>
</dbReference>
<evidence type="ECO:0000256" key="2">
    <source>
        <dbReference type="SAM" id="SignalP"/>
    </source>
</evidence>
<sequence length="373" mass="42348">MTKILKRRILNILTLLICIGSFSQAPYGKAGMQTEVRLDTATDYPPHGFYEYLPQDFNPLSNKKYPVMFFFPGLGEKGNGTTDLKKMLDTGVPKIINNGKHFPCIVISPQDKWGYPSFIRMYNYVVQKYPIDLDRVYLTGLSAGGGVTWKAAEAHTDKIAAILPICGANIIGNPSDHLQNMPIWAHHNFKDTKVHPRSTITNVNHIANNNKNVMEVYPYGPNKTVANTNFTMQYNTITQEWSAGSGINSPDHKMSFTLYKYGDHNAWDKTYSNQNVWDWLFAQTKRPDTSSTSDFKHEKYTKFTPLIKTSSEDVNITANRDIDQVVIYDLYGNEILKQKNSIIHKSSIPLKKPLVFKVKSSTGEYAYLKLVIK</sequence>
<feature type="signal peptide" evidence="2">
    <location>
        <begin position="1"/>
        <end position="25"/>
    </location>
</feature>
<name>A0A2K9PW75_9FLAO</name>
<dbReference type="PANTHER" id="PTHR43037">
    <property type="entry name" value="UNNAMED PRODUCT-RELATED"/>
    <property type="match status" value="1"/>
</dbReference>
<evidence type="ECO:0000313" key="4">
    <source>
        <dbReference type="Proteomes" id="UP000235826"/>
    </source>
</evidence>
<dbReference type="RefSeq" id="WP_102757963.1">
    <property type="nucleotide sequence ID" value="NZ_CP025791.1"/>
</dbReference>
<reference evidence="3 4" key="1">
    <citation type="submission" date="2018-01" db="EMBL/GenBank/DDBJ databases">
        <title>Complete genome sequence of Flavivirga eckloniae ECD14 isolated from seaweed Ecklonia cava.</title>
        <authorList>
            <person name="Lee J.H."/>
            <person name="Baik K.S."/>
            <person name="Seong C.N."/>
        </authorList>
    </citation>
    <scope>NUCLEOTIDE SEQUENCE [LARGE SCALE GENOMIC DNA]</scope>
    <source>
        <strain evidence="3 4">ECD14</strain>
    </source>
</reference>
<keyword evidence="1 2" id="KW-0732">Signal</keyword>
<dbReference type="SUPFAM" id="SSF53474">
    <property type="entry name" value="alpha/beta-Hydrolases"/>
    <property type="match status" value="1"/>
</dbReference>
<keyword evidence="4" id="KW-1185">Reference proteome</keyword>
<dbReference type="OrthoDB" id="9764953at2"/>
<dbReference type="EMBL" id="CP025791">
    <property type="protein sequence ID" value="AUP81321.1"/>
    <property type="molecule type" value="Genomic_DNA"/>
</dbReference>
<evidence type="ECO:0000313" key="3">
    <source>
        <dbReference type="EMBL" id="AUP81321.1"/>
    </source>
</evidence>
<dbReference type="Proteomes" id="UP000235826">
    <property type="component" value="Chromosome"/>
</dbReference>
<dbReference type="InterPro" id="IPR029058">
    <property type="entry name" value="AB_hydrolase_fold"/>
</dbReference>